<protein>
    <recommendedName>
        <fullName evidence="1">Pyrrolo-quinoline quinone repeat domain-containing protein</fullName>
    </recommendedName>
</protein>
<reference evidence="2 3" key="1">
    <citation type="submission" date="2020-08" db="EMBL/GenBank/DDBJ databases">
        <title>Sequencing the genomes of 1000 actinobacteria strains.</title>
        <authorList>
            <person name="Klenk H.-P."/>
        </authorList>
    </citation>
    <scope>NUCLEOTIDE SEQUENCE [LARGE SCALE GENOMIC DNA]</scope>
    <source>
        <strain evidence="2 3">DSM 45809</strain>
    </source>
</reference>
<dbReference type="Pfam" id="PF13360">
    <property type="entry name" value="PQQ_2"/>
    <property type="match status" value="1"/>
</dbReference>
<dbReference type="Gene3D" id="2.130.10.10">
    <property type="entry name" value="YVTN repeat-like/Quinoprotein amine dehydrogenase"/>
    <property type="match status" value="1"/>
</dbReference>
<keyword evidence="3" id="KW-1185">Reference proteome</keyword>
<dbReference type="AlphaFoldDB" id="A0A7W7GT19"/>
<evidence type="ECO:0000313" key="2">
    <source>
        <dbReference type="EMBL" id="MBB4737766.1"/>
    </source>
</evidence>
<name>A0A7W7GT19_9ACTN</name>
<dbReference type="InterPro" id="IPR011047">
    <property type="entry name" value="Quinoprotein_ADH-like_sf"/>
</dbReference>
<evidence type="ECO:0000313" key="3">
    <source>
        <dbReference type="Proteomes" id="UP000546162"/>
    </source>
</evidence>
<dbReference type="InterPro" id="IPR015943">
    <property type="entry name" value="WD40/YVTN_repeat-like_dom_sf"/>
</dbReference>
<organism evidence="2 3">
    <name type="scientific">Actinoplanes octamycinicus</name>
    <dbReference type="NCBI Taxonomy" id="135948"/>
    <lineage>
        <taxon>Bacteria</taxon>
        <taxon>Bacillati</taxon>
        <taxon>Actinomycetota</taxon>
        <taxon>Actinomycetes</taxon>
        <taxon>Micromonosporales</taxon>
        <taxon>Micromonosporaceae</taxon>
        <taxon>Actinoplanes</taxon>
    </lineage>
</organism>
<proteinExistence type="predicted"/>
<sequence>MTRVLLRASVALVLLLTTVLVGWRILRPAEVLATATTPYPAPTAVDRATITGRLNAAPLFLEDRLRIYGSKHQVRADQPVTGKFVQTARWSLRRWPEQLSAVVLAGTTVVTRWSDGELIALHGRTGKILWRTSGPDAPDYAGHRTGAAAVWSPSGLRVAAGFVVVTAGQELLGYDVSTGAERWRTPIPAGCADGFTTAGGLYLCPTGAYELSTGAAVRNGPAGPFTAVGCPVAASNCAGFRDGAGHGWLADRVTPRRSTVLDDPHVTIAGGTLVSTANGVVTTYQPDGAVKWTWPGTGLQLLGGNSTRILLMTPKRELIGLDAATGKRKFRIALFFSSHEEGRWEASGVLVSERFLAVERKNASAPDDPESSTYYYSPDAVLVVGL</sequence>
<dbReference type="SMART" id="SM00564">
    <property type="entry name" value="PQQ"/>
    <property type="match status" value="3"/>
</dbReference>
<feature type="domain" description="Pyrrolo-quinoline quinone repeat" evidence="1">
    <location>
        <begin position="89"/>
        <end position="189"/>
    </location>
</feature>
<accession>A0A7W7GT19</accession>
<dbReference type="Proteomes" id="UP000546162">
    <property type="component" value="Unassembled WGS sequence"/>
</dbReference>
<comment type="caution">
    <text evidence="2">The sequence shown here is derived from an EMBL/GenBank/DDBJ whole genome shotgun (WGS) entry which is preliminary data.</text>
</comment>
<evidence type="ECO:0000259" key="1">
    <source>
        <dbReference type="Pfam" id="PF13360"/>
    </source>
</evidence>
<dbReference type="InterPro" id="IPR002372">
    <property type="entry name" value="PQQ_rpt_dom"/>
</dbReference>
<dbReference type="EMBL" id="JACHNB010000001">
    <property type="protein sequence ID" value="MBB4737766.1"/>
    <property type="molecule type" value="Genomic_DNA"/>
</dbReference>
<dbReference type="InterPro" id="IPR018391">
    <property type="entry name" value="PQQ_b-propeller_rpt"/>
</dbReference>
<dbReference type="RefSeq" id="WP_239177229.1">
    <property type="nucleotide sequence ID" value="NZ_BAABFG010000005.1"/>
</dbReference>
<dbReference type="SUPFAM" id="SSF50998">
    <property type="entry name" value="Quinoprotein alcohol dehydrogenase-like"/>
    <property type="match status" value="1"/>
</dbReference>
<gene>
    <name evidence="2" type="ORF">BJY16_001225</name>
</gene>